<keyword evidence="1" id="KW-0472">Membrane</keyword>
<dbReference type="HOGENOM" id="CLU_1607336_0_0_6"/>
<keyword evidence="1" id="KW-1133">Transmembrane helix</keyword>
<protein>
    <submittedName>
        <fullName evidence="2">Uncharacterized protein</fullName>
    </submittedName>
</protein>
<reference evidence="2 3" key="1">
    <citation type="submission" date="2013-10" db="EMBL/GenBank/DDBJ databases">
        <title>The Genome Sequence of Acinetobacter indicus CIP 110367.</title>
        <authorList>
            <consortium name="The Broad Institute Genomics Platform"/>
            <consortium name="The Broad Institute Genome Sequencing Center for Infectious Disease"/>
            <person name="Cerqueira G."/>
            <person name="Feldgarden M."/>
            <person name="Courvalin P."/>
            <person name="Grillot-Courvalin C."/>
            <person name="Clermont D."/>
            <person name="Rocha E."/>
            <person name="Yoon E.-J."/>
            <person name="Nemec A."/>
            <person name="Young S.K."/>
            <person name="Zeng Q."/>
            <person name="Gargeya S."/>
            <person name="Fitzgerald M."/>
            <person name="Abouelleil A."/>
            <person name="Alvarado L."/>
            <person name="Berlin A.M."/>
            <person name="Chapman S.B."/>
            <person name="Gainer-Dewar J."/>
            <person name="Goldberg J."/>
            <person name="Gnerre S."/>
            <person name="Griggs A."/>
            <person name="Gujja S."/>
            <person name="Hansen M."/>
            <person name="Howarth C."/>
            <person name="Imamovic A."/>
            <person name="Ireland A."/>
            <person name="Larimer J."/>
            <person name="McCowan C."/>
            <person name="Murphy C."/>
            <person name="Pearson M."/>
            <person name="Poon T.W."/>
            <person name="Priest M."/>
            <person name="Roberts A."/>
            <person name="Saif S."/>
            <person name="Shea T."/>
            <person name="Sykes S."/>
            <person name="Wortman J."/>
            <person name="Nusbaum C."/>
            <person name="Birren B."/>
        </authorList>
    </citation>
    <scope>NUCLEOTIDE SEQUENCE [LARGE SCALE GENOMIC DNA]</scope>
    <source>
        <strain evidence="2 3">CIP 110367</strain>
    </source>
</reference>
<dbReference type="OrthoDB" id="6712535at2"/>
<dbReference type="Proteomes" id="UP000018415">
    <property type="component" value="Unassembled WGS sequence"/>
</dbReference>
<evidence type="ECO:0000256" key="1">
    <source>
        <dbReference type="SAM" id="Phobius"/>
    </source>
</evidence>
<evidence type="ECO:0000313" key="3">
    <source>
        <dbReference type="Proteomes" id="UP000018415"/>
    </source>
</evidence>
<dbReference type="PATRIC" id="fig|1341679.3.peg.1315"/>
<comment type="caution">
    <text evidence="2">The sequence shown here is derived from an EMBL/GenBank/DDBJ whole genome shotgun (WGS) entry which is preliminary data.</text>
</comment>
<organism evidence="2 3">
    <name type="scientific">Acinetobacter indicus CIP 110367</name>
    <dbReference type="NCBI Taxonomy" id="1341679"/>
    <lineage>
        <taxon>Bacteria</taxon>
        <taxon>Pseudomonadati</taxon>
        <taxon>Pseudomonadota</taxon>
        <taxon>Gammaproteobacteria</taxon>
        <taxon>Moraxellales</taxon>
        <taxon>Moraxellaceae</taxon>
        <taxon>Acinetobacter</taxon>
    </lineage>
</organism>
<name>V2UJA3_9GAMM</name>
<proteinExistence type="predicted"/>
<dbReference type="AlphaFoldDB" id="V2UJA3"/>
<keyword evidence="3" id="KW-1185">Reference proteome</keyword>
<keyword evidence="1" id="KW-0812">Transmembrane</keyword>
<dbReference type="EMBL" id="AYET01000002">
    <property type="protein sequence ID" value="ESK48681.1"/>
    <property type="molecule type" value="Genomic_DNA"/>
</dbReference>
<accession>V2UJA3</accession>
<dbReference type="eggNOG" id="ENOG5031RY9">
    <property type="taxonomic scope" value="Bacteria"/>
</dbReference>
<gene>
    <name evidence="2" type="ORF">P253_01332</name>
</gene>
<dbReference type="RefSeq" id="WP_005179264.1">
    <property type="nucleotide sequence ID" value="NZ_BBSF01000001.1"/>
</dbReference>
<sequence length="169" mass="18928">MKGTRWLGIGFFVLAVAVLFTVVYMFQPPNKTVSETVWVKPNAASTEIETTQSLFSDESENVIETNAMLERAAVSAVEMQQLIQQRDQLYLGFEQISTGLSQGQKPDLNRVQSMLLQQEQLVQAGVLRAEDAMNYSQFLKQILPEIAGQIDLHISRLKRLNVGGDRLSP</sequence>
<evidence type="ECO:0000313" key="2">
    <source>
        <dbReference type="EMBL" id="ESK48681.1"/>
    </source>
</evidence>
<feature type="transmembrane region" description="Helical" evidence="1">
    <location>
        <begin position="6"/>
        <end position="26"/>
    </location>
</feature>